<comment type="caution">
    <text evidence="2">The sequence shown here is derived from an EMBL/GenBank/DDBJ whole genome shotgun (WGS) entry which is preliminary data.</text>
</comment>
<dbReference type="Proteomes" id="UP000287651">
    <property type="component" value="Unassembled WGS sequence"/>
</dbReference>
<feature type="compositionally biased region" description="Basic and acidic residues" evidence="1">
    <location>
        <begin position="22"/>
        <end position="31"/>
    </location>
</feature>
<proteinExistence type="predicted"/>
<evidence type="ECO:0000313" key="2">
    <source>
        <dbReference type="EMBL" id="RRT68672.1"/>
    </source>
</evidence>
<dbReference type="AlphaFoldDB" id="A0A426ZXJ8"/>
<dbReference type="EMBL" id="AMZH03004622">
    <property type="protein sequence ID" value="RRT68672.1"/>
    <property type="molecule type" value="Genomic_DNA"/>
</dbReference>
<evidence type="ECO:0000313" key="3">
    <source>
        <dbReference type="Proteomes" id="UP000287651"/>
    </source>
</evidence>
<gene>
    <name evidence="2" type="ORF">B296_00007555</name>
</gene>
<evidence type="ECO:0000256" key="1">
    <source>
        <dbReference type="SAM" id="MobiDB-lite"/>
    </source>
</evidence>
<feature type="region of interest" description="Disordered" evidence="1">
    <location>
        <begin position="1"/>
        <end position="31"/>
    </location>
</feature>
<feature type="region of interest" description="Disordered" evidence="1">
    <location>
        <begin position="49"/>
        <end position="85"/>
    </location>
</feature>
<accession>A0A426ZXJ8</accession>
<organism evidence="2 3">
    <name type="scientific">Ensete ventricosum</name>
    <name type="common">Abyssinian banana</name>
    <name type="synonym">Musa ensete</name>
    <dbReference type="NCBI Taxonomy" id="4639"/>
    <lineage>
        <taxon>Eukaryota</taxon>
        <taxon>Viridiplantae</taxon>
        <taxon>Streptophyta</taxon>
        <taxon>Embryophyta</taxon>
        <taxon>Tracheophyta</taxon>
        <taxon>Spermatophyta</taxon>
        <taxon>Magnoliopsida</taxon>
        <taxon>Liliopsida</taxon>
        <taxon>Zingiberales</taxon>
        <taxon>Musaceae</taxon>
        <taxon>Ensete</taxon>
    </lineage>
</organism>
<protein>
    <submittedName>
        <fullName evidence="2">Uncharacterized protein</fullName>
    </submittedName>
</protein>
<reference evidence="2 3" key="1">
    <citation type="journal article" date="2014" name="Agronomy (Basel)">
        <title>A Draft Genome Sequence for Ensete ventricosum, the Drought-Tolerant Tree Against Hunger.</title>
        <authorList>
            <person name="Harrison J."/>
            <person name="Moore K.A."/>
            <person name="Paszkiewicz K."/>
            <person name="Jones T."/>
            <person name="Grant M."/>
            <person name="Ambacheew D."/>
            <person name="Muzemil S."/>
            <person name="Studholme D.J."/>
        </authorList>
    </citation>
    <scope>NUCLEOTIDE SEQUENCE [LARGE SCALE GENOMIC DNA]</scope>
</reference>
<sequence length="113" mass="12625">MTCGTLRNGTHNDDNNNNTDQKVGKGKEEKQREYAAALCLKTRVFAANQKGGGEKARRKGVGGGELSQLRRPLTTGEEGDHKSEPFYFRSTADEPAFSHTIWAFNTSRFYRPD</sequence>
<name>A0A426ZXJ8_ENSVE</name>